<dbReference type="EMBL" id="VIFM01000112">
    <property type="protein sequence ID" value="TQF13110.1"/>
    <property type="molecule type" value="Genomic_DNA"/>
</dbReference>
<sequence length="362" mass="39900">MDDGFSKCRESIASDVHLAALEETRELTERSASAECPPRVTSAAPRSWFPLLCLAWVGLAQVALASTPDVFESYLRPEHAVAEGFAPWPDVARAMPGSEVRALARGRVLSVGARGDSVTLEHLYHENHELLRARSEYSGLKSVALRPGALVTKGQVLGQVGASERLAVSLHTGRLLSADESRRFTAEHSRLPQPASEPVLVLISHARNQLRLYERGVERARVEVGFGQEAGPKQQRGDNRTPVGMYFIVQTLRGDIPGPYAAFYGGHWLRVNYPNPWDASRGVKQGWLTAKTRERIVRAWEAREATDATTRLGSGIGFHGWAGEWSLEESGGRLSWGCVVFHPRDIAALYERMPQGTMVVLF</sequence>
<dbReference type="GO" id="GO:0008360">
    <property type="term" value="P:regulation of cell shape"/>
    <property type="evidence" value="ECO:0007669"/>
    <property type="project" value="UniProtKB-UniRule"/>
</dbReference>
<evidence type="ECO:0000313" key="9">
    <source>
        <dbReference type="EMBL" id="TQF13110.1"/>
    </source>
</evidence>
<keyword evidence="6 7" id="KW-0961">Cell wall biogenesis/degradation</keyword>
<comment type="pathway">
    <text evidence="1 7">Cell wall biogenesis; peptidoglycan biosynthesis.</text>
</comment>
<reference evidence="9 10" key="1">
    <citation type="submission" date="2019-06" db="EMBL/GenBank/DDBJ databases">
        <authorList>
            <person name="Livingstone P."/>
            <person name="Whitworth D."/>
        </authorList>
    </citation>
    <scope>NUCLEOTIDE SEQUENCE [LARGE SCALE GENOMIC DNA]</scope>
    <source>
        <strain evidence="9 10">AM401</strain>
    </source>
</reference>
<evidence type="ECO:0000259" key="8">
    <source>
        <dbReference type="PROSITE" id="PS52029"/>
    </source>
</evidence>
<dbReference type="PANTHER" id="PTHR36699">
    <property type="entry name" value="LD-TRANSPEPTIDASE"/>
    <property type="match status" value="1"/>
</dbReference>
<comment type="similarity">
    <text evidence="2">Belongs to the YkuD family.</text>
</comment>
<dbReference type="Gene3D" id="2.40.440.10">
    <property type="entry name" value="L,D-transpeptidase catalytic domain-like"/>
    <property type="match status" value="1"/>
</dbReference>
<dbReference type="GO" id="GO:0071555">
    <property type="term" value="P:cell wall organization"/>
    <property type="evidence" value="ECO:0007669"/>
    <property type="project" value="UniProtKB-UniRule"/>
</dbReference>
<dbReference type="InterPro" id="IPR011055">
    <property type="entry name" value="Dup_hybrid_motif"/>
</dbReference>
<dbReference type="GO" id="GO:0016740">
    <property type="term" value="F:transferase activity"/>
    <property type="evidence" value="ECO:0007669"/>
    <property type="project" value="UniProtKB-KW"/>
</dbReference>
<dbReference type="RefSeq" id="WP_181790930.1">
    <property type="nucleotide sequence ID" value="NZ_VIFM01000112.1"/>
</dbReference>
<keyword evidence="4 7" id="KW-0133">Cell shape</keyword>
<keyword evidence="3" id="KW-0808">Transferase</keyword>
<accession>A0A540WW03</accession>
<protein>
    <submittedName>
        <fullName evidence="9">L,D-transpeptidase family protein</fullName>
    </submittedName>
</protein>
<dbReference type="GO" id="GO:0004180">
    <property type="term" value="F:carboxypeptidase activity"/>
    <property type="evidence" value="ECO:0007669"/>
    <property type="project" value="UniProtKB-ARBA"/>
</dbReference>
<comment type="caution">
    <text evidence="9">The sequence shown here is derived from an EMBL/GenBank/DDBJ whole genome shotgun (WGS) entry which is preliminary data.</text>
</comment>
<dbReference type="Pfam" id="PF03734">
    <property type="entry name" value="YkuD"/>
    <property type="match status" value="1"/>
</dbReference>
<evidence type="ECO:0000256" key="6">
    <source>
        <dbReference type="ARBA" id="ARBA00023316"/>
    </source>
</evidence>
<dbReference type="UniPathway" id="UPA00219"/>
<evidence type="ECO:0000256" key="2">
    <source>
        <dbReference type="ARBA" id="ARBA00005992"/>
    </source>
</evidence>
<proteinExistence type="inferred from homology"/>
<dbReference type="Gene3D" id="2.70.70.10">
    <property type="entry name" value="Glucose Permease (Domain IIA)"/>
    <property type="match status" value="1"/>
</dbReference>
<dbReference type="SUPFAM" id="SSF141523">
    <property type="entry name" value="L,D-transpeptidase catalytic domain-like"/>
    <property type="match status" value="1"/>
</dbReference>
<dbReference type="CDD" id="cd16913">
    <property type="entry name" value="YkuD_like"/>
    <property type="match status" value="1"/>
</dbReference>
<evidence type="ECO:0000256" key="5">
    <source>
        <dbReference type="ARBA" id="ARBA00022984"/>
    </source>
</evidence>
<organism evidence="9 10">
    <name type="scientific">Myxococcus llanfairpwllgwyngyllgogerychwyrndrobwllllantysiliogogogochensis</name>
    <dbReference type="NCBI Taxonomy" id="2590453"/>
    <lineage>
        <taxon>Bacteria</taxon>
        <taxon>Pseudomonadati</taxon>
        <taxon>Myxococcota</taxon>
        <taxon>Myxococcia</taxon>
        <taxon>Myxococcales</taxon>
        <taxon>Cystobacterineae</taxon>
        <taxon>Myxococcaceae</taxon>
        <taxon>Myxococcus</taxon>
    </lineage>
</organism>
<dbReference type="SUPFAM" id="SSF51261">
    <property type="entry name" value="Duplicated hybrid motif"/>
    <property type="match status" value="1"/>
</dbReference>
<dbReference type="InterPro" id="IPR005490">
    <property type="entry name" value="LD_TPept_cat_dom"/>
</dbReference>
<dbReference type="Proteomes" id="UP000315369">
    <property type="component" value="Unassembled WGS sequence"/>
</dbReference>
<evidence type="ECO:0000256" key="1">
    <source>
        <dbReference type="ARBA" id="ARBA00004752"/>
    </source>
</evidence>
<evidence type="ECO:0000256" key="3">
    <source>
        <dbReference type="ARBA" id="ARBA00022679"/>
    </source>
</evidence>
<evidence type="ECO:0000256" key="4">
    <source>
        <dbReference type="ARBA" id="ARBA00022960"/>
    </source>
</evidence>
<feature type="active site" description="Nucleophile" evidence="7">
    <location>
        <position position="338"/>
    </location>
</feature>
<dbReference type="GO" id="GO:0009252">
    <property type="term" value="P:peptidoglycan biosynthetic process"/>
    <property type="evidence" value="ECO:0007669"/>
    <property type="project" value="UniProtKB-UniPathway"/>
</dbReference>
<dbReference type="InterPro" id="IPR038063">
    <property type="entry name" value="Transpep_catalytic_dom"/>
</dbReference>
<feature type="domain" description="L,D-TPase catalytic" evidence="8">
    <location>
        <begin position="199"/>
        <end position="362"/>
    </location>
</feature>
<evidence type="ECO:0000313" key="10">
    <source>
        <dbReference type="Proteomes" id="UP000315369"/>
    </source>
</evidence>
<keyword evidence="10" id="KW-1185">Reference proteome</keyword>
<dbReference type="CDD" id="cd12797">
    <property type="entry name" value="M23_peptidase"/>
    <property type="match status" value="1"/>
</dbReference>
<dbReference type="PROSITE" id="PS52029">
    <property type="entry name" value="LD_TPASE"/>
    <property type="match status" value="1"/>
</dbReference>
<name>A0A540WW03_9BACT</name>
<dbReference type="PANTHER" id="PTHR36699:SF1">
    <property type="entry name" value="L,D-TRANSPEPTIDASE YAFK-RELATED"/>
    <property type="match status" value="1"/>
</dbReference>
<dbReference type="AlphaFoldDB" id="A0A540WW03"/>
<keyword evidence="5 7" id="KW-0573">Peptidoglycan synthesis</keyword>
<evidence type="ECO:0000256" key="7">
    <source>
        <dbReference type="PROSITE-ProRule" id="PRU01373"/>
    </source>
</evidence>
<feature type="active site" description="Proton donor/acceptor" evidence="7">
    <location>
        <position position="319"/>
    </location>
</feature>
<gene>
    <name evidence="9" type="ORF">FJV41_25680</name>
</gene>